<reference evidence="1" key="1">
    <citation type="submission" date="2023-03" db="EMBL/GenBank/DDBJ databases">
        <title>Multiphase analysis and comparison of six strains from genera Psychromarinibacter, Lutimaribacter, and Maritimibacter, including a novel species: Psychromarinibacter sediminicola sp. nov.</title>
        <authorList>
            <person name="Wang Y.-H."/>
            <person name="Ye M.-Q."/>
            <person name="Du Z.-J."/>
        </authorList>
    </citation>
    <scope>NUCLEOTIDE SEQUENCE</scope>
    <source>
        <strain evidence="1">C21-152</strain>
    </source>
</reference>
<accession>A0AAE3NZH9</accession>
<dbReference type="Proteomes" id="UP001220964">
    <property type="component" value="Unassembled WGS sequence"/>
</dbReference>
<evidence type="ECO:0000313" key="1">
    <source>
        <dbReference type="EMBL" id="MDF0603557.1"/>
    </source>
</evidence>
<dbReference type="InterPro" id="IPR026349">
    <property type="entry name" value="CHP04255"/>
</dbReference>
<dbReference type="AlphaFoldDB" id="A0AAE3NZH9"/>
<sequence length="274" mass="30563">MQRLGGRDYILKTVAPRGEFTGLLHVVVTVGCGTGRRALAFVAKSGEHAIVEVVFGFQLSRPWHSTEIEKLAQNHGHWKEALPRLARHEVQQVMIGEGVQQAITLPGGPGISFERIKPNGDLAWRLRCEGNSIFVNCLEYTRWQEAWATASAHMRAVLEVVGAEKVSVAGTLLQYIDVFDWMADPKDYDISQLLDVDSDYVPRAASNYGLAWHLHQGWFESVREPVPGRILHKAHFNALPKDEAGHPTVKLDTLLRSDFRAFSDQSASYPQAAK</sequence>
<dbReference type="NCBIfam" id="TIGR04255">
    <property type="entry name" value="sporadTIGR04255"/>
    <property type="match status" value="1"/>
</dbReference>
<evidence type="ECO:0000313" key="2">
    <source>
        <dbReference type="Proteomes" id="UP001220964"/>
    </source>
</evidence>
<name>A0AAE3NZH9_9RHOB</name>
<dbReference type="PROSITE" id="PS51257">
    <property type="entry name" value="PROKAR_LIPOPROTEIN"/>
    <property type="match status" value="1"/>
</dbReference>
<keyword evidence="2" id="KW-1185">Reference proteome</keyword>
<organism evidence="1 2">
    <name type="scientific">Psychromarinibacter sediminicola</name>
    <dbReference type="NCBI Taxonomy" id="3033385"/>
    <lineage>
        <taxon>Bacteria</taxon>
        <taxon>Pseudomonadati</taxon>
        <taxon>Pseudomonadota</taxon>
        <taxon>Alphaproteobacteria</taxon>
        <taxon>Rhodobacterales</taxon>
        <taxon>Paracoccaceae</taxon>
        <taxon>Psychromarinibacter</taxon>
    </lineage>
</organism>
<proteinExistence type="predicted"/>
<comment type="caution">
    <text evidence="1">The sequence shown here is derived from an EMBL/GenBank/DDBJ whole genome shotgun (WGS) entry which is preliminary data.</text>
</comment>
<dbReference type="EMBL" id="JARGYC010000104">
    <property type="protein sequence ID" value="MDF0603557.1"/>
    <property type="molecule type" value="Genomic_DNA"/>
</dbReference>
<protein>
    <submittedName>
        <fullName evidence="1">TIGR04255 family protein</fullName>
    </submittedName>
</protein>
<dbReference type="RefSeq" id="WP_275569674.1">
    <property type="nucleotide sequence ID" value="NZ_JARGYC010000104.1"/>
</dbReference>
<gene>
    <name evidence="1" type="ORF">P1J78_22765</name>
</gene>